<organism evidence="2 3">
    <name type="scientific">Petrocella atlantisensis</name>
    <dbReference type="NCBI Taxonomy" id="2173034"/>
    <lineage>
        <taxon>Bacteria</taxon>
        <taxon>Bacillati</taxon>
        <taxon>Bacillota</taxon>
        <taxon>Clostridia</taxon>
        <taxon>Lachnospirales</taxon>
        <taxon>Vallitaleaceae</taxon>
        <taxon>Petrocella</taxon>
    </lineage>
</organism>
<dbReference type="Pfam" id="PF04471">
    <property type="entry name" value="Mrr_cat"/>
    <property type="match status" value="1"/>
</dbReference>
<dbReference type="InterPro" id="IPR052906">
    <property type="entry name" value="Type_IV_Methyl-Rstrct_Enzyme"/>
</dbReference>
<dbReference type="AlphaFoldDB" id="A0A3P7RV64"/>
<protein>
    <recommendedName>
        <fullName evidence="1">Restriction endonuclease type IV Mrr domain-containing protein</fullName>
    </recommendedName>
</protein>
<dbReference type="GO" id="GO:0003677">
    <property type="term" value="F:DNA binding"/>
    <property type="evidence" value="ECO:0007669"/>
    <property type="project" value="InterPro"/>
</dbReference>
<dbReference type="OrthoDB" id="8455814at2"/>
<dbReference type="KEGG" id="cbar:PATL70BA_0805"/>
<evidence type="ECO:0000313" key="2">
    <source>
        <dbReference type="EMBL" id="VDN46676.1"/>
    </source>
</evidence>
<evidence type="ECO:0000259" key="1">
    <source>
        <dbReference type="Pfam" id="PF04471"/>
    </source>
</evidence>
<sequence length="181" mass="20806">MRYKSEEYFADMSSNDFEVFCLSILKEYSSDLPNSNFEHNVIIKSSDGEYQIDGQISFELMGAKYLTLVECKMYKRFVSREKVQVLYDKIRTIGANKGILMTTSGFQRGALKFAKEHGITLITVVDGKMTYEVRTIEAKDIYYPDILPKYAGIVECWVEKETYSSITLSDSNQLKDVIDDN</sequence>
<dbReference type="EMBL" id="LR130778">
    <property type="protein sequence ID" value="VDN46676.1"/>
    <property type="molecule type" value="Genomic_DNA"/>
</dbReference>
<gene>
    <name evidence="2" type="ORF">PATL70BA_0805</name>
</gene>
<name>A0A3P7RV64_9FIRM</name>
<feature type="domain" description="Restriction endonuclease type IV Mrr" evidence="1">
    <location>
        <begin position="10"/>
        <end position="123"/>
    </location>
</feature>
<accession>A0A3P7RV64</accession>
<proteinExistence type="predicted"/>
<dbReference type="PANTHER" id="PTHR30015:SF7">
    <property type="entry name" value="TYPE IV METHYL-DIRECTED RESTRICTION ENZYME ECOKMRR"/>
    <property type="match status" value="1"/>
</dbReference>
<dbReference type="InterPro" id="IPR011335">
    <property type="entry name" value="Restrct_endonuc-II-like"/>
</dbReference>
<dbReference type="RefSeq" id="WP_125136144.1">
    <property type="nucleotide sequence ID" value="NZ_LR130778.1"/>
</dbReference>
<dbReference type="PANTHER" id="PTHR30015">
    <property type="entry name" value="MRR RESTRICTION SYSTEM PROTEIN"/>
    <property type="match status" value="1"/>
</dbReference>
<dbReference type="GO" id="GO:0015666">
    <property type="term" value="F:restriction endodeoxyribonuclease activity"/>
    <property type="evidence" value="ECO:0007669"/>
    <property type="project" value="TreeGrafter"/>
</dbReference>
<evidence type="ECO:0000313" key="3">
    <source>
        <dbReference type="Proteomes" id="UP000279029"/>
    </source>
</evidence>
<reference evidence="2 3" key="1">
    <citation type="submission" date="2018-09" db="EMBL/GenBank/DDBJ databases">
        <authorList>
            <person name="Postec A."/>
        </authorList>
    </citation>
    <scope>NUCLEOTIDE SEQUENCE [LARGE SCALE GENOMIC DNA]</scope>
    <source>
        <strain evidence="2">70B-A</strain>
    </source>
</reference>
<dbReference type="InterPro" id="IPR007560">
    <property type="entry name" value="Restrct_endonuc_IV_Mrr"/>
</dbReference>
<keyword evidence="3" id="KW-1185">Reference proteome</keyword>
<dbReference type="GO" id="GO:0009307">
    <property type="term" value="P:DNA restriction-modification system"/>
    <property type="evidence" value="ECO:0007669"/>
    <property type="project" value="InterPro"/>
</dbReference>
<dbReference type="Proteomes" id="UP000279029">
    <property type="component" value="Chromosome"/>
</dbReference>
<dbReference type="InterPro" id="IPR011856">
    <property type="entry name" value="tRNA_endonuc-like_dom_sf"/>
</dbReference>
<dbReference type="Gene3D" id="3.40.1350.10">
    <property type="match status" value="1"/>
</dbReference>
<dbReference type="SUPFAM" id="SSF52980">
    <property type="entry name" value="Restriction endonuclease-like"/>
    <property type="match status" value="1"/>
</dbReference>